<sequence length="205" mass="23770">MRCMFFKKGGHQNHRRNEIRNNAREVARLLQQLRRRKGKESCDLLSCIDHANYRDVIDAVRQVAGFSDESQVYQTPELARKMGLHVKSCALIANGIALENNDMILMQRTENFLKLHDLNFFTEIGAQARRVQNANKRNKQKLIPLREDVSTLTKFLKKTIVDNTNILEDTSAERAQKMQHGSCCRRPPSPKSWSSIEEEKGKYRE</sequence>
<evidence type="ECO:0000313" key="3">
    <source>
        <dbReference type="Proteomes" id="UP000827092"/>
    </source>
</evidence>
<keyword evidence="3" id="KW-1185">Reference proteome</keyword>
<comment type="caution">
    <text evidence="2">The sequence shown here is derived from an EMBL/GenBank/DDBJ whole genome shotgun (WGS) entry which is preliminary data.</text>
</comment>
<gene>
    <name evidence="2" type="ORF">JTE90_022438</name>
</gene>
<feature type="region of interest" description="Disordered" evidence="1">
    <location>
        <begin position="173"/>
        <end position="205"/>
    </location>
</feature>
<dbReference type="Proteomes" id="UP000827092">
    <property type="component" value="Unassembled WGS sequence"/>
</dbReference>
<dbReference type="PANTHER" id="PTHR33480">
    <property type="entry name" value="SET DOMAIN-CONTAINING PROTEIN-RELATED"/>
    <property type="match status" value="1"/>
</dbReference>
<accession>A0AAV6TSI9</accession>
<evidence type="ECO:0000256" key="1">
    <source>
        <dbReference type="SAM" id="MobiDB-lite"/>
    </source>
</evidence>
<dbReference type="EMBL" id="JAFNEN010001188">
    <property type="protein sequence ID" value="KAG8174572.1"/>
    <property type="molecule type" value="Genomic_DNA"/>
</dbReference>
<evidence type="ECO:0000313" key="2">
    <source>
        <dbReference type="EMBL" id="KAG8174572.1"/>
    </source>
</evidence>
<dbReference type="AlphaFoldDB" id="A0AAV6TSI9"/>
<name>A0AAV6TSI9_9ARAC</name>
<organism evidence="2 3">
    <name type="scientific">Oedothorax gibbosus</name>
    <dbReference type="NCBI Taxonomy" id="931172"/>
    <lineage>
        <taxon>Eukaryota</taxon>
        <taxon>Metazoa</taxon>
        <taxon>Ecdysozoa</taxon>
        <taxon>Arthropoda</taxon>
        <taxon>Chelicerata</taxon>
        <taxon>Arachnida</taxon>
        <taxon>Araneae</taxon>
        <taxon>Araneomorphae</taxon>
        <taxon>Entelegynae</taxon>
        <taxon>Araneoidea</taxon>
        <taxon>Linyphiidae</taxon>
        <taxon>Erigoninae</taxon>
        <taxon>Oedothorax</taxon>
    </lineage>
</organism>
<protein>
    <submittedName>
        <fullName evidence="2">Uncharacterized protein</fullName>
    </submittedName>
</protein>
<proteinExistence type="predicted"/>
<dbReference type="PANTHER" id="PTHR33480:SF1">
    <property type="entry name" value="TYR RECOMBINASE DOMAIN-CONTAINING PROTEIN"/>
    <property type="match status" value="1"/>
</dbReference>
<reference evidence="2 3" key="1">
    <citation type="journal article" date="2022" name="Nat. Ecol. Evol.">
        <title>A masculinizing supergene underlies an exaggerated male reproductive morph in a spider.</title>
        <authorList>
            <person name="Hendrickx F."/>
            <person name="De Corte Z."/>
            <person name="Sonet G."/>
            <person name="Van Belleghem S.M."/>
            <person name="Kostlbacher S."/>
            <person name="Vangestel C."/>
        </authorList>
    </citation>
    <scope>NUCLEOTIDE SEQUENCE [LARGE SCALE GENOMIC DNA]</scope>
    <source>
        <strain evidence="2">W744_W776</strain>
    </source>
</reference>